<proteinExistence type="predicted"/>
<dbReference type="Proteomes" id="UP000218968">
    <property type="component" value="Chromosome"/>
</dbReference>
<dbReference type="PANTHER" id="PTHR38590">
    <property type="entry name" value="BLL0828 PROTEIN"/>
    <property type="match status" value="1"/>
</dbReference>
<dbReference type="PANTHER" id="PTHR38590:SF1">
    <property type="entry name" value="BLL0828 PROTEIN"/>
    <property type="match status" value="1"/>
</dbReference>
<dbReference type="InterPro" id="IPR011335">
    <property type="entry name" value="Restrct_endonuc-II-like"/>
</dbReference>
<dbReference type="CDD" id="cd01038">
    <property type="entry name" value="Endonuclease_DUF559"/>
    <property type="match status" value="1"/>
</dbReference>
<keyword evidence="3" id="KW-1185">Reference proteome</keyword>
<dbReference type="InterPro" id="IPR007569">
    <property type="entry name" value="DUF559"/>
</dbReference>
<reference evidence="3" key="1">
    <citation type="submission" date="2017-09" db="EMBL/GenBank/DDBJ databases">
        <title>Luteimonas liuhanmingii sp.nov., isolated from the intestinal contents of Tibetan Plateau Pika in Yushu, Qinghai Province, China.</title>
        <authorList>
            <person name="Gui Z."/>
        </authorList>
    </citation>
    <scope>NUCLEOTIDE SEQUENCE [LARGE SCALE GENOMIC DNA]</scope>
    <source>
        <strain evidence="3">100111</strain>
    </source>
</reference>
<dbReference type="EMBL" id="CP023406">
    <property type="protein sequence ID" value="ATD66382.1"/>
    <property type="molecule type" value="Genomic_DNA"/>
</dbReference>
<dbReference type="Gene3D" id="3.40.960.10">
    <property type="entry name" value="VSR Endonuclease"/>
    <property type="match status" value="1"/>
</dbReference>
<dbReference type="SUPFAM" id="SSF52980">
    <property type="entry name" value="Restriction endonuclease-like"/>
    <property type="match status" value="1"/>
</dbReference>
<dbReference type="OrthoDB" id="9798754at2"/>
<dbReference type="InterPro" id="IPR047216">
    <property type="entry name" value="Endonuclease_DUF559_bact"/>
</dbReference>
<dbReference type="Pfam" id="PF04480">
    <property type="entry name" value="DUF559"/>
    <property type="match status" value="1"/>
</dbReference>
<dbReference type="RefSeq" id="WP_096296712.1">
    <property type="nucleotide sequence ID" value="NZ_CP023406.1"/>
</dbReference>
<evidence type="ECO:0000259" key="1">
    <source>
        <dbReference type="Pfam" id="PF04480"/>
    </source>
</evidence>
<protein>
    <recommendedName>
        <fullName evidence="1">DUF559 domain-containing protein</fullName>
    </recommendedName>
</protein>
<name>A0A290XB50_9GAMM</name>
<evidence type="ECO:0000313" key="2">
    <source>
        <dbReference type="EMBL" id="ATD66382.1"/>
    </source>
</evidence>
<organism evidence="2 3">
    <name type="scientific">Luteimonas chenhongjianii</name>
    <dbReference type="NCBI Taxonomy" id="2006110"/>
    <lineage>
        <taxon>Bacteria</taxon>
        <taxon>Pseudomonadati</taxon>
        <taxon>Pseudomonadota</taxon>
        <taxon>Gammaproteobacteria</taxon>
        <taxon>Lysobacterales</taxon>
        <taxon>Lysobacteraceae</taxon>
        <taxon>Luteimonas</taxon>
    </lineage>
</organism>
<gene>
    <name evidence="2" type="ORF">CNR27_02070</name>
</gene>
<sequence>MRATPAKLRFARSLRRESTDAERLLWFHLRDRRLGVKFRRQHPIGPYIVDFLSIEAALVIELDGCQHQPHRDADRTRFLERRGHRVLRFWNHDLLVRTETVLEQILATIALTPTPLPEGEGLKPYPKLR</sequence>
<evidence type="ECO:0000313" key="3">
    <source>
        <dbReference type="Proteomes" id="UP000218968"/>
    </source>
</evidence>
<accession>A0A290XB50</accession>
<dbReference type="AlphaFoldDB" id="A0A290XB50"/>
<dbReference type="KEGG" id="lum:CNR27_02070"/>
<feature type="domain" description="DUF559" evidence="1">
    <location>
        <begin position="9"/>
        <end position="109"/>
    </location>
</feature>